<dbReference type="EMBL" id="CP017708">
    <property type="protein sequence ID" value="AOY81595.1"/>
    <property type="molecule type" value="Genomic_DNA"/>
</dbReference>
<gene>
    <name evidence="1" type="ORF">BJP36_18405</name>
</gene>
<name>A0A1D9G250_MOOP1</name>
<dbReference type="PANTHER" id="PTHR43861">
    <property type="entry name" value="TRANS-ACONITATE 2-METHYLTRANSFERASE-RELATED"/>
    <property type="match status" value="1"/>
</dbReference>
<dbReference type="Gene3D" id="3.40.50.150">
    <property type="entry name" value="Vaccinia Virus protein VP39"/>
    <property type="match status" value="1"/>
</dbReference>
<accession>A0A1D9G250</accession>
<keyword evidence="1" id="KW-0489">Methyltransferase</keyword>
<dbReference type="PANTHER" id="PTHR43861:SF6">
    <property type="entry name" value="METHYLTRANSFERASE TYPE 11"/>
    <property type="match status" value="1"/>
</dbReference>
<evidence type="ECO:0000313" key="2">
    <source>
        <dbReference type="Proteomes" id="UP000176944"/>
    </source>
</evidence>
<sequence>MNQNLQLSTDNYYSQPREQGKSIYTIWEEGNAYKDSITPTIYDTNYREFITKKIESLLNYKLTSNILSIGTGNAFVESDLHKKGYHVIANDVNEDAIEIARNKGLPVVFADINQWEPEHKNFDLIYCDGVVGHLYKPGVGLTKLFSRLRDWLVSNQGILLISNDSAVINAPVHPHPRVKDFYWFSADYLRSELLSAGFEAVENENFIYHRPLTGEKERLILEAQVRS</sequence>
<dbReference type="CDD" id="cd02440">
    <property type="entry name" value="AdoMet_MTases"/>
    <property type="match status" value="1"/>
</dbReference>
<dbReference type="InterPro" id="IPR029063">
    <property type="entry name" value="SAM-dependent_MTases_sf"/>
</dbReference>
<proteinExistence type="predicted"/>
<dbReference type="SUPFAM" id="SSF53335">
    <property type="entry name" value="S-adenosyl-L-methionine-dependent methyltransferases"/>
    <property type="match status" value="1"/>
</dbReference>
<evidence type="ECO:0000313" key="1">
    <source>
        <dbReference type="EMBL" id="AOY81595.1"/>
    </source>
</evidence>
<dbReference type="GO" id="GO:0008168">
    <property type="term" value="F:methyltransferase activity"/>
    <property type="evidence" value="ECO:0007669"/>
    <property type="project" value="UniProtKB-KW"/>
</dbReference>
<dbReference type="Proteomes" id="UP000176944">
    <property type="component" value="Chromosome"/>
</dbReference>
<protein>
    <submittedName>
        <fullName evidence="1">Methyltransferase domain-containing protein</fullName>
    </submittedName>
</protein>
<dbReference type="AlphaFoldDB" id="A0A1D9G250"/>
<organism evidence="1 2">
    <name type="scientific">Moorena producens (strain JHB)</name>
    <dbReference type="NCBI Taxonomy" id="1454205"/>
    <lineage>
        <taxon>Bacteria</taxon>
        <taxon>Bacillati</taxon>
        <taxon>Cyanobacteriota</taxon>
        <taxon>Cyanophyceae</taxon>
        <taxon>Coleofasciculales</taxon>
        <taxon>Coleofasciculaceae</taxon>
        <taxon>Moorena</taxon>
    </lineage>
</organism>
<reference evidence="2" key="1">
    <citation type="submission" date="2016-10" db="EMBL/GenBank/DDBJ databases">
        <title>Comparative genomics uncovers the prolific and rare metabolic potential of the cyanobacterial genus Moorea.</title>
        <authorList>
            <person name="Leao T."/>
            <person name="Castelao G."/>
            <person name="Korobeynikov A."/>
            <person name="Monroe E.A."/>
            <person name="Podell S."/>
            <person name="Glukhov E."/>
            <person name="Allen E."/>
            <person name="Gerwick W.H."/>
            <person name="Gerwick L."/>
        </authorList>
    </citation>
    <scope>NUCLEOTIDE SEQUENCE [LARGE SCALE GENOMIC DNA]</scope>
    <source>
        <strain evidence="2">JHB</strain>
    </source>
</reference>
<dbReference type="GO" id="GO:0032259">
    <property type="term" value="P:methylation"/>
    <property type="evidence" value="ECO:0007669"/>
    <property type="project" value="UniProtKB-KW"/>
</dbReference>
<dbReference type="Pfam" id="PF13489">
    <property type="entry name" value="Methyltransf_23"/>
    <property type="match status" value="1"/>
</dbReference>
<keyword evidence="1" id="KW-0808">Transferase</keyword>